<sequence length="141" mass="17252">MYPYPNMRVICEEPGNQYGYYYAPEVHFVEFDDEYGNRNKHHIPTGYRHEYQVPEVRKKVQYDDQYGNQYKHHNPNGYLHEYQTPEVHQKVQFAEFDRTTEVNRNGKYEVIEEKVDVEADSFIQRKHNNFELAKMETRKFY</sequence>
<reference evidence="1" key="1">
    <citation type="submission" date="2016-11" db="EMBL/GenBank/DDBJ databases">
        <title>The genome of Nicotiana attenuata.</title>
        <authorList>
            <person name="Xu S."/>
            <person name="Brockmoeller T."/>
            <person name="Gaquerel E."/>
            <person name="Navarro A."/>
            <person name="Kuhl H."/>
            <person name="Gase K."/>
            <person name="Ling Z."/>
            <person name="Zhou W."/>
            <person name="Kreitzer C."/>
            <person name="Stanke M."/>
            <person name="Tang H."/>
            <person name="Lyons E."/>
            <person name="Pandey P."/>
            <person name="Pandey S.P."/>
            <person name="Timmermann B."/>
            <person name="Baldwin I.T."/>
        </authorList>
    </citation>
    <scope>NUCLEOTIDE SEQUENCE [LARGE SCALE GENOMIC DNA]</scope>
    <source>
        <strain evidence="1">UT</strain>
    </source>
</reference>
<protein>
    <submittedName>
        <fullName evidence="1">Uncharacterized protein</fullName>
    </submittedName>
</protein>
<dbReference type="AlphaFoldDB" id="A0A1J6I6E6"/>
<dbReference type="PANTHER" id="PTHR38224">
    <property type="entry name" value="PHLOEM SPECIFIC PROTEIN"/>
    <property type="match status" value="1"/>
</dbReference>
<dbReference type="PANTHER" id="PTHR38224:SF3">
    <property type="match status" value="1"/>
</dbReference>
<accession>A0A1J6I6E6</accession>
<dbReference type="Gramene" id="OIS96127">
    <property type="protein sequence ID" value="OIS96127"/>
    <property type="gene ID" value="A4A49_21725"/>
</dbReference>
<evidence type="ECO:0000313" key="2">
    <source>
        <dbReference type="Proteomes" id="UP000187609"/>
    </source>
</evidence>
<name>A0A1J6I6E6_NICAT</name>
<gene>
    <name evidence="1" type="ORF">A4A49_21725</name>
</gene>
<organism evidence="1 2">
    <name type="scientific">Nicotiana attenuata</name>
    <name type="common">Coyote tobacco</name>
    <dbReference type="NCBI Taxonomy" id="49451"/>
    <lineage>
        <taxon>Eukaryota</taxon>
        <taxon>Viridiplantae</taxon>
        <taxon>Streptophyta</taxon>
        <taxon>Embryophyta</taxon>
        <taxon>Tracheophyta</taxon>
        <taxon>Spermatophyta</taxon>
        <taxon>Magnoliopsida</taxon>
        <taxon>eudicotyledons</taxon>
        <taxon>Gunneridae</taxon>
        <taxon>Pentapetalae</taxon>
        <taxon>asterids</taxon>
        <taxon>lamiids</taxon>
        <taxon>Solanales</taxon>
        <taxon>Solanaceae</taxon>
        <taxon>Nicotianoideae</taxon>
        <taxon>Nicotianeae</taxon>
        <taxon>Nicotiana</taxon>
    </lineage>
</organism>
<comment type="caution">
    <text evidence="1">The sequence shown here is derived from an EMBL/GenBank/DDBJ whole genome shotgun (WGS) entry which is preliminary data.</text>
</comment>
<dbReference type="Proteomes" id="UP000187609">
    <property type="component" value="Unassembled WGS sequence"/>
</dbReference>
<evidence type="ECO:0000313" key="1">
    <source>
        <dbReference type="EMBL" id="OIS96127.1"/>
    </source>
</evidence>
<dbReference type="EMBL" id="MJEQ01037194">
    <property type="protein sequence ID" value="OIS96127.1"/>
    <property type="molecule type" value="Genomic_DNA"/>
</dbReference>
<keyword evidence="2" id="KW-1185">Reference proteome</keyword>
<proteinExistence type="predicted"/>